<evidence type="ECO:0000313" key="7">
    <source>
        <dbReference type="EMBL" id="VFJ71837.1"/>
    </source>
</evidence>
<evidence type="ECO:0000256" key="1">
    <source>
        <dbReference type="ARBA" id="ARBA00022670"/>
    </source>
</evidence>
<dbReference type="SUPFAM" id="SSF102712">
    <property type="entry name" value="JAB1/MPN domain"/>
    <property type="match status" value="1"/>
</dbReference>
<dbReference type="CDD" id="cd08071">
    <property type="entry name" value="MPN_DUF2466"/>
    <property type="match status" value="1"/>
</dbReference>
<evidence type="ECO:0000313" key="8">
    <source>
        <dbReference type="EMBL" id="VFK18375.1"/>
    </source>
</evidence>
<protein>
    <submittedName>
        <fullName evidence="7">DNA repair protein RadC</fullName>
    </submittedName>
</protein>
<evidence type="ECO:0000256" key="4">
    <source>
        <dbReference type="ARBA" id="ARBA00022833"/>
    </source>
</evidence>
<evidence type="ECO:0000259" key="6">
    <source>
        <dbReference type="PROSITE" id="PS50249"/>
    </source>
</evidence>
<dbReference type="PANTHER" id="PTHR30471">
    <property type="entry name" value="DNA REPAIR PROTEIN RADC"/>
    <property type="match status" value="1"/>
</dbReference>
<keyword evidence="3" id="KW-0378">Hydrolase</keyword>
<feature type="domain" description="MPN" evidence="6">
    <location>
        <begin position="12"/>
        <end position="139"/>
    </location>
</feature>
<reference evidence="7" key="1">
    <citation type="submission" date="2019-02" db="EMBL/GenBank/DDBJ databases">
        <authorList>
            <person name="Gruber-Vodicka R. H."/>
            <person name="Seah K. B. B."/>
        </authorList>
    </citation>
    <scope>NUCLEOTIDE SEQUENCE</scope>
    <source>
        <strain evidence="8">BECK_BZ164</strain>
        <strain evidence="7">BECK_BZ165</strain>
    </source>
</reference>
<dbReference type="PANTHER" id="PTHR30471:SF3">
    <property type="entry name" value="UPF0758 PROTEIN YEES-RELATED"/>
    <property type="match status" value="1"/>
</dbReference>
<dbReference type="GO" id="GO:0006508">
    <property type="term" value="P:proteolysis"/>
    <property type="evidence" value="ECO:0007669"/>
    <property type="project" value="UniProtKB-KW"/>
</dbReference>
<dbReference type="Pfam" id="PF04002">
    <property type="entry name" value="RadC"/>
    <property type="match status" value="1"/>
</dbReference>
<evidence type="ECO:0000256" key="2">
    <source>
        <dbReference type="ARBA" id="ARBA00022723"/>
    </source>
</evidence>
<gene>
    <name evidence="8" type="ORF">BECKFM1743B_GA0114221_105423</name>
    <name evidence="7" type="ORF">BECKFM1743C_GA0114222_106162</name>
</gene>
<dbReference type="InterPro" id="IPR001405">
    <property type="entry name" value="UPF0758"/>
</dbReference>
<accession>A0A450TT94</accession>
<evidence type="ECO:0000256" key="5">
    <source>
        <dbReference type="ARBA" id="ARBA00023049"/>
    </source>
</evidence>
<organism evidence="7">
    <name type="scientific">Candidatus Kentrum sp. FM</name>
    <dbReference type="NCBI Taxonomy" id="2126340"/>
    <lineage>
        <taxon>Bacteria</taxon>
        <taxon>Pseudomonadati</taxon>
        <taxon>Pseudomonadota</taxon>
        <taxon>Gammaproteobacteria</taxon>
        <taxon>Candidatus Kentrum</taxon>
    </lineage>
</organism>
<keyword evidence="5" id="KW-0482">Metalloprotease</keyword>
<evidence type="ECO:0000256" key="3">
    <source>
        <dbReference type="ARBA" id="ARBA00022801"/>
    </source>
</evidence>
<keyword evidence="4" id="KW-0862">Zinc</keyword>
<dbReference type="EMBL" id="CAADFL010000542">
    <property type="protein sequence ID" value="VFK18375.1"/>
    <property type="molecule type" value="Genomic_DNA"/>
</dbReference>
<keyword evidence="1" id="KW-0645">Protease</keyword>
<name>A0A450TT94_9GAMM</name>
<dbReference type="AlphaFoldDB" id="A0A450TT94"/>
<keyword evidence="2" id="KW-0479">Metal-binding</keyword>
<dbReference type="InterPro" id="IPR025657">
    <property type="entry name" value="RadC_JAB"/>
</dbReference>
<proteinExistence type="predicted"/>
<dbReference type="EMBL" id="CAADFA010000616">
    <property type="protein sequence ID" value="VFJ71837.1"/>
    <property type="molecule type" value="Genomic_DNA"/>
</dbReference>
<dbReference type="GO" id="GO:0008237">
    <property type="term" value="F:metallopeptidase activity"/>
    <property type="evidence" value="ECO:0007669"/>
    <property type="project" value="UniProtKB-KW"/>
</dbReference>
<dbReference type="GO" id="GO:0046872">
    <property type="term" value="F:metal ion binding"/>
    <property type="evidence" value="ECO:0007669"/>
    <property type="project" value="UniProtKB-KW"/>
</dbReference>
<dbReference type="InterPro" id="IPR037518">
    <property type="entry name" value="MPN"/>
</dbReference>
<sequence length="209" mass="23866">MNIELPELKRIKIINSDEIFAIMQRVLLREEQIDRSKEHFWFVGLAADHQLLFIELITIGGRASASVSPREAFQIAVQKSAASVIMVHNHPDGNLRPSEADEEITDHFIQVGRFLGSPVIDHLIITDQSFFSFEINGIMERLRGSLKYRLPYEMLEQGMERGFRKGRRDGELNKARQIARAALEKGMDAKIIAEISGLPEEEIERLTLQ</sequence>
<dbReference type="PROSITE" id="PS50249">
    <property type="entry name" value="MPN"/>
    <property type="match status" value="1"/>
</dbReference>
<dbReference type="Gene3D" id="3.40.140.10">
    <property type="entry name" value="Cytidine Deaminase, domain 2"/>
    <property type="match status" value="1"/>
</dbReference>